<proteinExistence type="predicted"/>
<organism evidence="1 2">
    <name type="scientific">Racocetra persica</name>
    <dbReference type="NCBI Taxonomy" id="160502"/>
    <lineage>
        <taxon>Eukaryota</taxon>
        <taxon>Fungi</taxon>
        <taxon>Fungi incertae sedis</taxon>
        <taxon>Mucoromycota</taxon>
        <taxon>Glomeromycotina</taxon>
        <taxon>Glomeromycetes</taxon>
        <taxon>Diversisporales</taxon>
        <taxon>Gigasporaceae</taxon>
        <taxon>Racocetra</taxon>
    </lineage>
</organism>
<protein>
    <submittedName>
        <fullName evidence="1">31927_t:CDS:1</fullName>
    </submittedName>
</protein>
<gene>
    <name evidence="1" type="ORF">RPERSI_LOCUS14368</name>
</gene>
<dbReference type="EMBL" id="CAJVQC010033008">
    <property type="protein sequence ID" value="CAG8752772.1"/>
    <property type="molecule type" value="Genomic_DNA"/>
</dbReference>
<feature type="non-terminal residue" evidence="1">
    <location>
        <position position="1"/>
    </location>
</feature>
<reference evidence="1" key="1">
    <citation type="submission" date="2021-06" db="EMBL/GenBank/DDBJ databases">
        <authorList>
            <person name="Kallberg Y."/>
            <person name="Tangrot J."/>
            <person name="Rosling A."/>
        </authorList>
    </citation>
    <scope>NUCLEOTIDE SEQUENCE</scope>
    <source>
        <strain evidence="1">MA461A</strain>
    </source>
</reference>
<accession>A0ACA9QKV0</accession>
<dbReference type="Proteomes" id="UP000789920">
    <property type="component" value="Unassembled WGS sequence"/>
</dbReference>
<sequence length="64" mass="7081">NTVQSLINEVNKLKSDKSNASNDLPTHTDNNDISTLKTTGLLCLRNNIDLCDYDDIDANNLTET</sequence>
<evidence type="ECO:0000313" key="2">
    <source>
        <dbReference type="Proteomes" id="UP000789920"/>
    </source>
</evidence>
<keyword evidence="2" id="KW-1185">Reference proteome</keyword>
<evidence type="ECO:0000313" key="1">
    <source>
        <dbReference type="EMBL" id="CAG8752772.1"/>
    </source>
</evidence>
<comment type="caution">
    <text evidence="1">The sequence shown here is derived from an EMBL/GenBank/DDBJ whole genome shotgun (WGS) entry which is preliminary data.</text>
</comment>
<feature type="non-terminal residue" evidence="1">
    <location>
        <position position="64"/>
    </location>
</feature>
<name>A0ACA9QKV0_9GLOM</name>